<dbReference type="GO" id="GO:0070979">
    <property type="term" value="P:protein K11-linked ubiquitination"/>
    <property type="evidence" value="ECO:0007669"/>
    <property type="project" value="TreeGrafter"/>
</dbReference>
<dbReference type="GO" id="GO:0007091">
    <property type="term" value="P:metaphase/anaphase transition of mitotic cell cycle"/>
    <property type="evidence" value="ECO:0007669"/>
    <property type="project" value="TreeGrafter"/>
</dbReference>
<protein>
    <submittedName>
        <fullName evidence="1">Uncharacterized protein</fullName>
    </submittedName>
</protein>
<dbReference type="GeneID" id="9061458"/>
<sequence>MVQLAAAIQLEFHRRLLIPSAHTSDVLKVYLRTFNAVGVLLNSGRRDTARKVFDWICEPVVSFLQGRSDTVKCVVAAMLEGSENGWDEETLKGAFFGGRSIVFIFYAIIALAY</sequence>
<accession>C5KI32</accession>
<dbReference type="InterPro" id="IPR044554">
    <property type="entry name" value="ANAPC2"/>
</dbReference>
<gene>
    <name evidence="1" type="ORF">Pmar_PMAR003707</name>
</gene>
<reference evidence="1 2" key="1">
    <citation type="submission" date="2008-07" db="EMBL/GenBank/DDBJ databases">
        <authorList>
            <person name="El-Sayed N."/>
            <person name="Caler E."/>
            <person name="Inman J."/>
            <person name="Amedeo P."/>
            <person name="Hass B."/>
            <person name="Wortman J."/>
        </authorList>
    </citation>
    <scope>NUCLEOTIDE SEQUENCE [LARGE SCALE GENOMIC DNA]</scope>
    <source>
        <strain evidence="2">ATCC 50983 / TXsc</strain>
    </source>
</reference>
<dbReference type="Proteomes" id="UP000007800">
    <property type="component" value="Unassembled WGS sequence"/>
</dbReference>
<name>C5KI32_PERM5</name>
<dbReference type="PANTHER" id="PTHR45957">
    <property type="entry name" value="ANAPHASE-PROMOTING COMPLEX SUBUNIT 2"/>
    <property type="match status" value="1"/>
</dbReference>
<dbReference type="EMBL" id="GG673069">
    <property type="protein sequence ID" value="EER16244.1"/>
    <property type="molecule type" value="Genomic_DNA"/>
</dbReference>
<proteinExistence type="predicted"/>
<dbReference type="InParanoid" id="C5KI32"/>
<dbReference type="GO" id="GO:0005680">
    <property type="term" value="C:anaphase-promoting complex"/>
    <property type="evidence" value="ECO:0007669"/>
    <property type="project" value="TreeGrafter"/>
</dbReference>
<organism evidence="2">
    <name type="scientific">Perkinsus marinus (strain ATCC 50983 / TXsc)</name>
    <dbReference type="NCBI Taxonomy" id="423536"/>
    <lineage>
        <taxon>Eukaryota</taxon>
        <taxon>Sar</taxon>
        <taxon>Alveolata</taxon>
        <taxon>Perkinsozoa</taxon>
        <taxon>Perkinsea</taxon>
        <taxon>Perkinsida</taxon>
        <taxon>Perkinsidae</taxon>
        <taxon>Perkinsus</taxon>
    </lineage>
</organism>
<dbReference type="PANTHER" id="PTHR45957:SF1">
    <property type="entry name" value="ANAPHASE-PROMOTING COMPLEX SUBUNIT 2"/>
    <property type="match status" value="1"/>
</dbReference>
<evidence type="ECO:0000313" key="1">
    <source>
        <dbReference type="EMBL" id="EER16244.1"/>
    </source>
</evidence>
<keyword evidence="2" id="KW-1185">Reference proteome</keyword>
<dbReference type="OrthoDB" id="5581181at2759"/>
<dbReference type="RefSeq" id="XP_002784448.1">
    <property type="nucleotide sequence ID" value="XM_002784402.1"/>
</dbReference>
<dbReference type="AlphaFoldDB" id="C5KI32"/>
<evidence type="ECO:0000313" key="2">
    <source>
        <dbReference type="Proteomes" id="UP000007800"/>
    </source>
</evidence>